<dbReference type="InterPro" id="IPR010064">
    <property type="entry name" value="HK97-gp10_tail"/>
</dbReference>
<sequence length="162" mass="18050">MSLKIAGVEGLKELDAFLETLPEKVQRDMLYSSLMTAAKPVMDQAKRNVETQFGSSVRYSGTLAKGVTRGRMKKTGLAARVAVKLKRPKNNAKTRKGNVIKPYGDDPFYGRFLEFGTSRMAAKPWLRPAGEAKQDEAGRKLNEALQKQIAKWCKANGVRYEP</sequence>
<dbReference type="EMBL" id="CP026112">
    <property type="protein sequence ID" value="AUT62885.1"/>
    <property type="molecule type" value="Genomic_DNA"/>
</dbReference>
<dbReference type="Proteomes" id="UP000243502">
    <property type="component" value="Chromosome 2"/>
</dbReference>
<evidence type="ECO:0008006" key="3">
    <source>
        <dbReference type="Google" id="ProtNLM"/>
    </source>
</evidence>
<dbReference type="OrthoDB" id="8613246at2"/>
<proteinExistence type="predicted"/>
<gene>
    <name evidence="1" type="ORF">C2L65_25255</name>
</gene>
<evidence type="ECO:0000313" key="2">
    <source>
        <dbReference type="Proteomes" id="UP000243502"/>
    </source>
</evidence>
<accession>A0A2I8ETE9</accession>
<dbReference type="NCBIfam" id="TIGR01725">
    <property type="entry name" value="phge_HK97_gp10"/>
    <property type="match status" value="1"/>
</dbReference>
<name>A0A2I8ETE9_9BURK</name>
<dbReference type="KEGG" id="pter:C2L65_25255"/>
<dbReference type="Pfam" id="PF04883">
    <property type="entry name" value="HK97-gp10_like"/>
    <property type="match status" value="1"/>
</dbReference>
<dbReference type="RefSeq" id="WP_052426958.1">
    <property type="nucleotide sequence ID" value="NZ_CP026112.1"/>
</dbReference>
<dbReference type="AlphaFoldDB" id="A0A2I8ETE9"/>
<organism evidence="1 2">
    <name type="scientific">Paraburkholderia terrae</name>
    <dbReference type="NCBI Taxonomy" id="311230"/>
    <lineage>
        <taxon>Bacteria</taxon>
        <taxon>Pseudomonadati</taxon>
        <taxon>Pseudomonadota</taxon>
        <taxon>Betaproteobacteria</taxon>
        <taxon>Burkholderiales</taxon>
        <taxon>Burkholderiaceae</taxon>
        <taxon>Paraburkholderia</taxon>
    </lineage>
</organism>
<protein>
    <recommendedName>
        <fullName evidence="3">HK97 gp10 family phage protein</fullName>
    </recommendedName>
</protein>
<evidence type="ECO:0000313" key="1">
    <source>
        <dbReference type="EMBL" id="AUT62885.1"/>
    </source>
</evidence>
<reference evidence="1 2" key="1">
    <citation type="submission" date="2018-01" db="EMBL/GenBank/DDBJ databases">
        <title>Species boundaries and ecological features among Paraburkholderia terrae DSMZ17804T, P. hospita DSMZ17164T and P. caribensis DSMZ13236T.</title>
        <authorList>
            <person name="Pratama A.A."/>
        </authorList>
    </citation>
    <scope>NUCLEOTIDE SEQUENCE [LARGE SCALE GENOMIC DNA]</scope>
    <source>
        <strain evidence="1 2">DSM 17804</strain>
    </source>
</reference>